<dbReference type="PaxDb" id="2903-EOD08876"/>
<reference evidence="3" key="1">
    <citation type="journal article" date="2013" name="Nature">
        <title>Pan genome of the phytoplankton Emiliania underpins its global distribution.</title>
        <authorList>
            <person name="Read B.A."/>
            <person name="Kegel J."/>
            <person name="Klute M.J."/>
            <person name="Kuo A."/>
            <person name="Lefebvre S.C."/>
            <person name="Maumus F."/>
            <person name="Mayer C."/>
            <person name="Miller J."/>
            <person name="Monier A."/>
            <person name="Salamov A."/>
            <person name="Young J."/>
            <person name="Aguilar M."/>
            <person name="Claverie J.M."/>
            <person name="Frickenhaus S."/>
            <person name="Gonzalez K."/>
            <person name="Herman E.K."/>
            <person name="Lin Y.C."/>
            <person name="Napier J."/>
            <person name="Ogata H."/>
            <person name="Sarno A.F."/>
            <person name="Shmutz J."/>
            <person name="Schroeder D."/>
            <person name="de Vargas C."/>
            <person name="Verret F."/>
            <person name="von Dassow P."/>
            <person name="Valentin K."/>
            <person name="Van de Peer Y."/>
            <person name="Wheeler G."/>
            <person name="Dacks J.B."/>
            <person name="Delwiche C.F."/>
            <person name="Dyhrman S.T."/>
            <person name="Glockner G."/>
            <person name="John U."/>
            <person name="Richards T."/>
            <person name="Worden A.Z."/>
            <person name="Zhang X."/>
            <person name="Grigoriev I.V."/>
            <person name="Allen A.E."/>
            <person name="Bidle K."/>
            <person name="Borodovsky M."/>
            <person name="Bowler C."/>
            <person name="Brownlee C."/>
            <person name="Cock J.M."/>
            <person name="Elias M."/>
            <person name="Gladyshev V.N."/>
            <person name="Groth M."/>
            <person name="Guda C."/>
            <person name="Hadaegh A."/>
            <person name="Iglesias-Rodriguez M.D."/>
            <person name="Jenkins J."/>
            <person name="Jones B.M."/>
            <person name="Lawson T."/>
            <person name="Leese F."/>
            <person name="Lindquist E."/>
            <person name="Lobanov A."/>
            <person name="Lomsadze A."/>
            <person name="Malik S.B."/>
            <person name="Marsh M.E."/>
            <person name="Mackinder L."/>
            <person name="Mock T."/>
            <person name="Mueller-Roeber B."/>
            <person name="Pagarete A."/>
            <person name="Parker M."/>
            <person name="Probert I."/>
            <person name="Quesneville H."/>
            <person name="Raines C."/>
            <person name="Rensing S.A."/>
            <person name="Riano-Pachon D.M."/>
            <person name="Richier S."/>
            <person name="Rokitta S."/>
            <person name="Shiraiwa Y."/>
            <person name="Soanes D.M."/>
            <person name="van der Giezen M."/>
            <person name="Wahlund T.M."/>
            <person name="Williams B."/>
            <person name="Wilson W."/>
            <person name="Wolfe G."/>
            <person name="Wurch L.L."/>
        </authorList>
    </citation>
    <scope>NUCLEOTIDE SEQUENCE</scope>
</reference>
<dbReference type="Proteomes" id="UP000013827">
    <property type="component" value="Unassembled WGS sequence"/>
</dbReference>
<name>A0A0D3IC91_EMIH1</name>
<dbReference type="AlphaFoldDB" id="A0A0D3IC91"/>
<evidence type="ECO:0000313" key="3">
    <source>
        <dbReference type="Proteomes" id="UP000013827"/>
    </source>
</evidence>
<dbReference type="KEGG" id="ehx:EMIHUDRAFT_217195"/>
<feature type="chain" id="PRO_5044291002" evidence="1">
    <location>
        <begin position="17"/>
        <end position="279"/>
    </location>
</feature>
<reference evidence="2" key="2">
    <citation type="submission" date="2024-10" db="UniProtKB">
        <authorList>
            <consortium name="EnsemblProtists"/>
        </authorList>
    </citation>
    <scope>IDENTIFICATION</scope>
</reference>
<evidence type="ECO:0000313" key="2">
    <source>
        <dbReference type="EnsemblProtists" id="EOD08876"/>
    </source>
</evidence>
<keyword evidence="3" id="KW-1185">Reference proteome</keyword>
<dbReference type="GeneID" id="17254954"/>
<accession>A0A0D3IC91</accession>
<keyword evidence="1" id="KW-0732">Signal</keyword>
<dbReference type="RefSeq" id="XP_005761305.1">
    <property type="nucleotide sequence ID" value="XM_005761248.1"/>
</dbReference>
<protein>
    <submittedName>
        <fullName evidence="2">Uncharacterized protein</fullName>
    </submittedName>
</protein>
<proteinExistence type="predicted"/>
<evidence type="ECO:0000256" key="1">
    <source>
        <dbReference type="SAM" id="SignalP"/>
    </source>
</evidence>
<sequence length="279" mass="29156">MFSAVLLHCTLLRASATVPRGSRLVAQSAADDSFASQELARTWERTGKGKRCWQPGDATGDTRDDARLLFTSWRLTPLRLRTRPGCLDCVRCQLVLSHIGLPFQCEAAEGEFAPALFGAGVGISDNAGIAGVEEICEFAEANGAAMAATMRDVTPLAPPSGRAEVEEWLEEARAAALGGDDDLTGLLDRLAGLLGGGGDGGESKVQFGARAAQRARLAAAYASLSNGGFGLEDAAALAALSALASRAGGTHHWPEAARDYFEESRACRQAGLLKQPQGA</sequence>
<dbReference type="HOGENOM" id="CLU_999046_0_0_1"/>
<organism evidence="2 3">
    <name type="scientific">Emiliania huxleyi (strain CCMP1516)</name>
    <dbReference type="NCBI Taxonomy" id="280463"/>
    <lineage>
        <taxon>Eukaryota</taxon>
        <taxon>Haptista</taxon>
        <taxon>Haptophyta</taxon>
        <taxon>Prymnesiophyceae</taxon>
        <taxon>Isochrysidales</taxon>
        <taxon>Noelaerhabdaceae</taxon>
        <taxon>Emiliania</taxon>
    </lineage>
</organism>
<feature type="signal peptide" evidence="1">
    <location>
        <begin position="1"/>
        <end position="16"/>
    </location>
</feature>
<dbReference type="EnsemblProtists" id="EOD08876">
    <property type="protein sequence ID" value="EOD08876"/>
    <property type="gene ID" value="EMIHUDRAFT_217195"/>
</dbReference>